<dbReference type="STRING" id="656061.D5G9N2"/>
<dbReference type="GO" id="GO:0008168">
    <property type="term" value="F:methyltransferase activity"/>
    <property type="evidence" value="ECO:0007669"/>
    <property type="project" value="TreeGrafter"/>
</dbReference>
<dbReference type="KEGG" id="tml:GSTUM_00004986001"/>
<protein>
    <submittedName>
        <fullName evidence="2">(Perigord truffle) hypothetical protein</fullName>
    </submittedName>
</protein>
<dbReference type="eggNOG" id="ENOG502QSKG">
    <property type="taxonomic scope" value="Eukaryota"/>
</dbReference>
<evidence type="ECO:0000313" key="3">
    <source>
        <dbReference type="Proteomes" id="UP000006911"/>
    </source>
</evidence>
<dbReference type="GeneID" id="9185362"/>
<dbReference type="CDD" id="cd02440">
    <property type="entry name" value="AdoMet_MTases"/>
    <property type="match status" value="1"/>
</dbReference>
<evidence type="ECO:0000256" key="1">
    <source>
        <dbReference type="SAM" id="Phobius"/>
    </source>
</evidence>
<dbReference type="PANTHER" id="PTHR43591:SF105">
    <property type="entry name" value="METHYLTRANSFERASE DOMAIN-CONTAINING PROTEIN-RELATED"/>
    <property type="match status" value="1"/>
</dbReference>
<dbReference type="HOGENOM" id="CLU_592103_0_0_1"/>
<dbReference type="Proteomes" id="UP000006911">
    <property type="component" value="Unassembled WGS sequence"/>
</dbReference>
<reference evidence="2 3" key="1">
    <citation type="journal article" date="2010" name="Nature">
        <title>Perigord black truffle genome uncovers evolutionary origins and mechanisms of symbiosis.</title>
        <authorList>
            <person name="Martin F."/>
            <person name="Kohler A."/>
            <person name="Murat C."/>
            <person name="Balestrini R."/>
            <person name="Coutinho P.M."/>
            <person name="Jaillon O."/>
            <person name="Montanini B."/>
            <person name="Morin E."/>
            <person name="Noel B."/>
            <person name="Percudani R."/>
            <person name="Porcel B."/>
            <person name="Rubini A."/>
            <person name="Amicucci A."/>
            <person name="Amselem J."/>
            <person name="Anthouard V."/>
            <person name="Arcioni S."/>
            <person name="Artiguenave F."/>
            <person name="Aury J.M."/>
            <person name="Ballario P."/>
            <person name="Bolchi A."/>
            <person name="Brenna A."/>
            <person name="Brun A."/>
            <person name="Buee M."/>
            <person name="Cantarel B."/>
            <person name="Chevalier G."/>
            <person name="Couloux A."/>
            <person name="Da Silva C."/>
            <person name="Denoeud F."/>
            <person name="Duplessis S."/>
            <person name="Ghignone S."/>
            <person name="Hilselberger B."/>
            <person name="Iotti M."/>
            <person name="Marcais B."/>
            <person name="Mello A."/>
            <person name="Miranda M."/>
            <person name="Pacioni G."/>
            <person name="Quesneville H."/>
            <person name="Riccioni C."/>
            <person name="Ruotolo R."/>
            <person name="Splivallo R."/>
            <person name="Stocchi V."/>
            <person name="Tisserant E."/>
            <person name="Viscomi A.R."/>
            <person name="Zambonelli A."/>
            <person name="Zampieri E."/>
            <person name="Henrissat B."/>
            <person name="Lebrun M.H."/>
            <person name="Paolocci F."/>
            <person name="Bonfante P."/>
            <person name="Ottonello S."/>
            <person name="Wincker P."/>
        </authorList>
    </citation>
    <scope>NUCLEOTIDE SEQUENCE [LARGE SCALE GENOMIC DNA]</scope>
    <source>
        <strain evidence="2 3">Mel28</strain>
    </source>
</reference>
<organism evidence="2 3">
    <name type="scientific">Tuber melanosporum (strain Mel28)</name>
    <name type="common">Perigord black truffle</name>
    <dbReference type="NCBI Taxonomy" id="656061"/>
    <lineage>
        <taxon>Eukaryota</taxon>
        <taxon>Fungi</taxon>
        <taxon>Dikarya</taxon>
        <taxon>Ascomycota</taxon>
        <taxon>Pezizomycotina</taxon>
        <taxon>Pezizomycetes</taxon>
        <taxon>Pezizales</taxon>
        <taxon>Tuberaceae</taxon>
        <taxon>Tuber</taxon>
    </lineage>
</organism>
<sequence>MDSRYARIFLSQILRIPVLGHFLPATRGGSSPETFQCSSRVILLSFKSPVYPTLFKRLEKPRSVRRGLFGSVILPLSPFLFFFPLLCPSLSFERCQSHPPTYRLTQALGHLPRSWGRDYFFLVSRSEREAVLGKNIRLPESCFCLPPRATVEEAWTKELILVSLGWCPLSLAPKTILRPRMILSPFRRAYYAPNDENQNNQLDIFHHIYLLLLGGDLYIAPIERPKRILDVGTGTGIWAMDIADKFPDAEVIGTDLSPIQPEWVPPNVHFEIDDAESPWTYPESHFDFIHIRCLFGAIGDWPALLEQCYKYLAPGGWVEVVEMKLPYDCDDGTLASDSYLYKWCEYALEAGKESGRRFDITGEVYGWLGRAGFTDLRERNMRVPIGPWSKDPKEKEVGKYNLLNLLEGMDGFTTALLTRHLGWKPIEVQAFYGGIRREATDPRIHSYFRQYYWAGQKPIRTA</sequence>
<dbReference type="EMBL" id="FN430064">
    <property type="protein sequence ID" value="CAZ81225.1"/>
    <property type="molecule type" value="Genomic_DNA"/>
</dbReference>
<evidence type="ECO:0000313" key="2">
    <source>
        <dbReference type="EMBL" id="CAZ81225.1"/>
    </source>
</evidence>
<dbReference type="AlphaFoldDB" id="D5G9N2"/>
<dbReference type="RefSeq" id="XP_002837034.1">
    <property type="nucleotide sequence ID" value="XM_002836988.1"/>
</dbReference>
<dbReference type="InParanoid" id="D5G9N2"/>
<keyword evidence="1" id="KW-0812">Transmembrane</keyword>
<keyword evidence="3" id="KW-1185">Reference proteome</keyword>
<dbReference type="Gene3D" id="3.40.50.150">
    <property type="entry name" value="Vaccinia Virus protein VP39"/>
    <property type="match status" value="1"/>
</dbReference>
<dbReference type="PANTHER" id="PTHR43591">
    <property type="entry name" value="METHYLTRANSFERASE"/>
    <property type="match status" value="1"/>
</dbReference>
<proteinExistence type="predicted"/>
<dbReference type="InterPro" id="IPR029063">
    <property type="entry name" value="SAM-dependent_MTases_sf"/>
</dbReference>
<name>D5G9N2_TUBMM</name>
<keyword evidence="1" id="KW-0472">Membrane</keyword>
<accession>D5G9N2</accession>
<dbReference type="Pfam" id="PF13489">
    <property type="entry name" value="Methyltransf_23"/>
    <property type="match status" value="1"/>
</dbReference>
<feature type="transmembrane region" description="Helical" evidence="1">
    <location>
        <begin position="67"/>
        <end position="86"/>
    </location>
</feature>
<dbReference type="SUPFAM" id="SSF53335">
    <property type="entry name" value="S-adenosyl-L-methionine-dependent methyltransferases"/>
    <property type="match status" value="1"/>
</dbReference>
<gene>
    <name evidence="2" type="ORF">GSTUM_00004986001</name>
</gene>
<keyword evidence="1" id="KW-1133">Transmembrane helix</keyword>